<dbReference type="OrthoDB" id="3038857at2759"/>
<proteinExistence type="predicted"/>
<reference evidence="1" key="1">
    <citation type="submission" date="2020-11" db="EMBL/GenBank/DDBJ databases">
        <authorList>
            <consortium name="DOE Joint Genome Institute"/>
            <person name="Ahrendt S."/>
            <person name="Riley R."/>
            <person name="Andreopoulos W."/>
            <person name="Labutti K."/>
            <person name="Pangilinan J."/>
            <person name="Ruiz-Duenas F.J."/>
            <person name="Barrasa J.M."/>
            <person name="Sanchez-Garcia M."/>
            <person name="Camarero S."/>
            <person name="Miyauchi S."/>
            <person name="Serrano A."/>
            <person name="Linde D."/>
            <person name="Babiker R."/>
            <person name="Drula E."/>
            <person name="Ayuso-Fernandez I."/>
            <person name="Pacheco R."/>
            <person name="Padilla G."/>
            <person name="Ferreira P."/>
            <person name="Barriuso J."/>
            <person name="Kellner H."/>
            <person name="Castanera R."/>
            <person name="Alfaro M."/>
            <person name="Ramirez L."/>
            <person name="Pisabarro A.G."/>
            <person name="Kuo A."/>
            <person name="Tritt A."/>
            <person name="Lipzen A."/>
            <person name="He G."/>
            <person name="Yan M."/>
            <person name="Ng V."/>
            <person name="Cullen D."/>
            <person name="Martin F."/>
            <person name="Rosso M.-N."/>
            <person name="Henrissat B."/>
            <person name="Hibbett D."/>
            <person name="Martinez A.T."/>
            <person name="Grigoriev I.V."/>
        </authorList>
    </citation>
    <scope>NUCLEOTIDE SEQUENCE</scope>
    <source>
        <strain evidence="1">ATCC 90797</strain>
    </source>
</reference>
<name>A0A9P5ZNH1_PLEER</name>
<evidence type="ECO:0000313" key="1">
    <source>
        <dbReference type="EMBL" id="KAF9489509.1"/>
    </source>
</evidence>
<gene>
    <name evidence="1" type="ORF">BDN71DRAFT_1435332</name>
</gene>
<dbReference type="EMBL" id="MU154668">
    <property type="protein sequence ID" value="KAF9489509.1"/>
    <property type="molecule type" value="Genomic_DNA"/>
</dbReference>
<dbReference type="Proteomes" id="UP000807025">
    <property type="component" value="Unassembled WGS sequence"/>
</dbReference>
<accession>A0A9P5ZNH1</accession>
<keyword evidence="2" id="KW-1185">Reference proteome</keyword>
<dbReference type="AlphaFoldDB" id="A0A9P5ZNH1"/>
<organism evidence="1 2">
    <name type="scientific">Pleurotus eryngii</name>
    <name type="common">Boletus of the steppes</name>
    <dbReference type="NCBI Taxonomy" id="5323"/>
    <lineage>
        <taxon>Eukaryota</taxon>
        <taxon>Fungi</taxon>
        <taxon>Dikarya</taxon>
        <taxon>Basidiomycota</taxon>
        <taxon>Agaricomycotina</taxon>
        <taxon>Agaricomycetes</taxon>
        <taxon>Agaricomycetidae</taxon>
        <taxon>Agaricales</taxon>
        <taxon>Pleurotineae</taxon>
        <taxon>Pleurotaceae</taxon>
        <taxon>Pleurotus</taxon>
    </lineage>
</organism>
<evidence type="ECO:0000313" key="2">
    <source>
        <dbReference type="Proteomes" id="UP000807025"/>
    </source>
</evidence>
<protein>
    <submittedName>
        <fullName evidence="1">Uncharacterized protein</fullName>
    </submittedName>
</protein>
<comment type="caution">
    <text evidence="1">The sequence shown here is derived from an EMBL/GenBank/DDBJ whole genome shotgun (WGS) entry which is preliminary data.</text>
</comment>
<sequence>MTNQHLDKLAAAWIYFKSYGMLVNPNTKPPLKDALTPDNGPTYREAIAETILAKRKELGPAIGHPEPKCLVRKFLCDQVNSHQNDNLLTNSHLLPSLPVYTKVNVYPSAILTFYASSNFSGTEGMHHERIHTMPKWHNDIGG</sequence>